<reference evidence="4" key="2">
    <citation type="submission" date="2020-09" db="EMBL/GenBank/DDBJ databases">
        <authorList>
            <person name="Sun Q."/>
            <person name="Zhou Y."/>
        </authorList>
    </citation>
    <scope>NUCLEOTIDE SEQUENCE</scope>
    <source>
        <strain evidence="4">CGMCC 1.12726</strain>
    </source>
</reference>
<dbReference type="PANTHER" id="PTHR30189:SF1">
    <property type="entry name" value="LPS-ASSEMBLY PROTEIN LPTD"/>
    <property type="match status" value="1"/>
</dbReference>
<comment type="subunit">
    <text evidence="2">Component of the lipopolysaccharide transport and assembly complex. Interacts with LptE and LptA.</text>
</comment>
<dbReference type="HAMAP" id="MF_01411">
    <property type="entry name" value="LPS_assembly_LptD"/>
    <property type="match status" value="1"/>
</dbReference>
<feature type="domain" description="LptD C-terminal" evidence="3">
    <location>
        <begin position="294"/>
        <end position="644"/>
    </location>
</feature>
<accession>A0A917FKL1</accession>
<dbReference type="PANTHER" id="PTHR30189">
    <property type="entry name" value="LPS-ASSEMBLY PROTEIN"/>
    <property type="match status" value="1"/>
</dbReference>
<name>A0A917FKL1_9GAMM</name>
<feature type="signal peptide" evidence="2">
    <location>
        <begin position="1"/>
        <end position="21"/>
    </location>
</feature>
<keyword evidence="5" id="KW-1185">Reference proteome</keyword>
<reference evidence="4" key="1">
    <citation type="journal article" date="2014" name="Int. J. Syst. Evol. Microbiol.">
        <title>Complete genome sequence of Corynebacterium casei LMG S-19264T (=DSM 44701T), isolated from a smear-ripened cheese.</title>
        <authorList>
            <consortium name="US DOE Joint Genome Institute (JGI-PGF)"/>
            <person name="Walter F."/>
            <person name="Albersmeier A."/>
            <person name="Kalinowski J."/>
            <person name="Ruckert C."/>
        </authorList>
    </citation>
    <scope>NUCLEOTIDE SEQUENCE</scope>
    <source>
        <strain evidence="4">CGMCC 1.12726</strain>
    </source>
</reference>
<keyword evidence="2" id="KW-0472">Membrane</keyword>
<dbReference type="GO" id="GO:0043165">
    <property type="term" value="P:Gram-negative-bacterium-type cell outer membrane assembly"/>
    <property type="evidence" value="ECO:0007669"/>
    <property type="project" value="UniProtKB-UniRule"/>
</dbReference>
<dbReference type="Proteomes" id="UP000632858">
    <property type="component" value="Unassembled WGS sequence"/>
</dbReference>
<evidence type="ECO:0000313" key="4">
    <source>
        <dbReference type="EMBL" id="GGF90725.1"/>
    </source>
</evidence>
<proteinExistence type="inferred from homology"/>
<protein>
    <recommendedName>
        <fullName evidence="2">LPS-assembly protein LptD</fullName>
    </recommendedName>
</protein>
<dbReference type="GO" id="GO:0009279">
    <property type="term" value="C:cell outer membrane"/>
    <property type="evidence" value="ECO:0007669"/>
    <property type="project" value="UniProtKB-SubCell"/>
</dbReference>
<gene>
    <name evidence="2 4" type="primary">lptD</name>
    <name evidence="4" type="ORF">GCM10010960_10800</name>
</gene>
<dbReference type="InterPro" id="IPR050218">
    <property type="entry name" value="LptD"/>
</dbReference>
<evidence type="ECO:0000313" key="5">
    <source>
        <dbReference type="Proteomes" id="UP000632858"/>
    </source>
</evidence>
<comment type="function">
    <text evidence="2">Together with LptE, is involved in the assembly of lipopolysaccharide (LPS) at the surface of the outer membrane.</text>
</comment>
<comment type="subcellular location">
    <subcellularLocation>
        <location evidence="2">Cell outer membrane</location>
    </subcellularLocation>
</comment>
<dbReference type="Pfam" id="PF04453">
    <property type="entry name" value="LptD"/>
    <property type="match status" value="1"/>
</dbReference>
<comment type="caution">
    <text evidence="4">The sequence shown here is derived from an EMBL/GenBank/DDBJ whole genome shotgun (WGS) entry which is preliminary data.</text>
</comment>
<feature type="chain" id="PRO_5038190400" description="LPS-assembly protein LptD" evidence="2">
    <location>
        <begin position="22"/>
        <end position="734"/>
    </location>
</feature>
<evidence type="ECO:0000256" key="2">
    <source>
        <dbReference type="HAMAP-Rule" id="MF_01411"/>
    </source>
</evidence>
<keyword evidence="1 2" id="KW-0998">Cell outer membrane</keyword>
<keyword evidence="2" id="KW-0732">Signal</keyword>
<organism evidence="4 5">
    <name type="scientific">Arenimonas maotaiensis</name>
    <dbReference type="NCBI Taxonomy" id="1446479"/>
    <lineage>
        <taxon>Bacteria</taxon>
        <taxon>Pseudomonadati</taxon>
        <taxon>Pseudomonadota</taxon>
        <taxon>Gammaproteobacteria</taxon>
        <taxon>Lysobacterales</taxon>
        <taxon>Lysobacteraceae</taxon>
        <taxon>Arenimonas</taxon>
    </lineage>
</organism>
<dbReference type="GO" id="GO:1990351">
    <property type="term" value="C:transporter complex"/>
    <property type="evidence" value="ECO:0007669"/>
    <property type="project" value="TreeGrafter"/>
</dbReference>
<dbReference type="AlphaFoldDB" id="A0A917FKL1"/>
<dbReference type="GO" id="GO:0015920">
    <property type="term" value="P:lipopolysaccharide transport"/>
    <property type="evidence" value="ECO:0007669"/>
    <property type="project" value="InterPro"/>
</dbReference>
<comment type="similarity">
    <text evidence="2">Belongs to the LptD family.</text>
</comment>
<comment type="caution">
    <text evidence="2">Lacks conserved residue(s) required for the propagation of feature annotation.</text>
</comment>
<evidence type="ECO:0000259" key="3">
    <source>
        <dbReference type="Pfam" id="PF04453"/>
    </source>
</evidence>
<dbReference type="EMBL" id="BMFO01000002">
    <property type="protein sequence ID" value="GGF90725.1"/>
    <property type="molecule type" value="Genomic_DNA"/>
</dbReference>
<dbReference type="InterPro" id="IPR020889">
    <property type="entry name" value="LipoPS_assembly_LptD"/>
</dbReference>
<sequence precursor="true">MRHSQLFLACLALLTAGRTYAQTAADATVWPQCADPESLPLFQPLSAETGTTDGATEISSERFDIGKVGESVFEGGVEMRRGAEWLGTDSLRYDHASGGYVTAGGVRFQNAGMRMTAETASGNDKAGTLEMAGLHYQFHAGNGNGSAAKVAVQGKDSLLSQADFSTCPANDKQWRFVADEIAIDEGSGKGTARNVRLQIGKVPLFWLPVMRFPTDSARASGVLAPRIGQDGLNGMDISLPIYLNLAPNYDATLIPRYFSERGFMLGSEFRYLFERNQGEFNATYLPSDDIRGGDRYLMSWRHFTAMSSAWHFRSELNRASDEFYFSDFGETIRETSTALLQSQAGFYGRGKYWNLELSASNWEIANPTQMPGSEPYRRLPRLALHGSRPLRPWLEAGLNAEAVAFQHDQLQDGRRLDMSPFVKFPIKGAFWYATPSFSWRQTEYWIDGNPADPGADTRLSRGMGIVSLDAGAYFERPVALAGTDYIQTLEPRLFYLNVPYRDQSAIPAFDTQPLTFMWPSLFRENRYGGADRQADADQLTLAVTSRFMSNETGKERMNVSLGRITYFETPRVYLPGEAPLPADGSAWVAEANIRLSDEWQIGLTQHWNPADRSTELSSLRGYWSLPSGLQLNAGYRYRAGFAEQTDFAFVVPVGERWRVLGRWDYSLRDDRNLESLLGLEWRSCCLALRVFGRKYIRSFDSRENVGVFLELELNGLGRIGSKPELFRDNGILAY</sequence>
<dbReference type="InterPro" id="IPR007543">
    <property type="entry name" value="LptD_C"/>
</dbReference>
<evidence type="ECO:0000256" key="1">
    <source>
        <dbReference type="ARBA" id="ARBA00023237"/>
    </source>
</evidence>
<dbReference type="RefSeq" id="WP_188448580.1">
    <property type="nucleotide sequence ID" value="NZ_BMFO01000002.1"/>
</dbReference>